<evidence type="ECO:0000256" key="5">
    <source>
        <dbReference type="ARBA" id="ARBA00022827"/>
    </source>
</evidence>
<dbReference type="SUPFAM" id="SSF51905">
    <property type="entry name" value="FAD/NAD(P)-binding domain"/>
    <property type="match status" value="1"/>
</dbReference>
<protein>
    <recommendedName>
        <fullName evidence="7">Glucose-methanol-choline oxidoreductase N-terminal domain-containing protein</fullName>
    </recommendedName>
</protein>
<evidence type="ECO:0000256" key="2">
    <source>
        <dbReference type="ARBA" id="ARBA00010790"/>
    </source>
</evidence>
<dbReference type="AlphaFoldDB" id="A0A8H4QFY8"/>
<sequence length="299" mass="32287">MIFKMVLASFSVLTLAAVALGATYNSLDTLPNITFDFIIVGGGTAGSVLASRLTEISRYQVLVIEAGPNNEGVLNSIVPDFAFNLANSAFDWNFTTTPQAGLNGRSVEFERGHGLGGSSSVNGMVYTRGSSSDYDRFARVTGEPSWSWDALQPYIRKHEGFVPPVDGRNPAGEFDPRFHGFTGPIHTTLPALLNPSIDARILAASRQLQGDFSFNLDMNSGTPLGTGWHQSTTGHGERSSAATGYLPSNVRARPNLHILVHTGVTRILQTPGHHGFVMTSVEFTNGNGELIFIMWSSRR</sequence>
<gene>
    <name evidence="8" type="ORF">D9613_010636</name>
</gene>
<dbReference type="PANTHER" id="PTHR11552:SF147">
    <property type="entry name" value="CHOLINE DEHYDROGENASE, MITOCHONDRIAL"/>
    <property type="match status" value="1"/>
</dbReference>
<comment type="subunit">
    <text evidence="3">Monomer.</text>
</comment>
<keyword evidence="4" id="KW-0285">Flavoprotein</keyword>
<dbReference type="GO" id="GO:0016614">
    <property type="term" value="F:oxidoreductase activity, acting on CH-OH group of donors"/>
    <property type="evidence" value="ECO:0007669"/>
    <property type="project" value="InterPro"/>
</dbReference>
<evidence type="ECO:0000256" key="3">
    <source>
        <dbReference type="ARBA" id="ARBA00011245"/>
    </source>
</evidence>
<comment type="caution">
    <text evidence="8">The sequence shown here is derived from an EMBL/GenBank/DDBJ whole genome shotgun (WGS) entry which is preliminary data.</text>
</comment>
<accession>A0A8H4QFY8</accession>
<keyword evidence="5" id="KW-0274">FAD</keyword>
<dbReference type="Gene3D" id="3.50.50.60">
    <property type="entry name" value="FAD/NAD(P)-binding domain"/>
    <property type="match status" value="1"/>
</dbReference>
<reference evidence="8 9" key="1">
    <citation type="submission" date="2019-12" db="EMBL/GenBank/DDBJ databases">
        <authorList>
            <person name="Floudas D."/>
            <person name="Bentzer J."/>
            <person name="Ahren D."/>
            <person name="Johansson T."/>
            <person name="Persson P."/>
            <person name="Tunlid A."/>
        </authorList>
    </citation>
    <scope>NUCLEOTIDE SEQUENCE [LARGE SCALE GENOMIC DNA]</scope>
    <source>
        <strain evidence="8 9">CBS 102.39</strain>
    </source>
</reference>
<dbReference type="InterPro" id="IPR000172">
    <property type="entry name" value="GMC_OxRdtase_N"/>
</dbReference>
<comment type="similarity">
    <text evidence="2">Belongs to the GMC oxidoreductase family.</text>
</comment>
<dbReference type="Gene3D" id="3.30.560.10">
    <property type="entry name" value="Glucose Oxidase, domain 3"/>
    <property type="match status" value="1"/>
</dbReference>
<dbReference type="Pfam" id="PF00732">
    <property type="entry name" value="GMC_oxred_N"/>
    <property type="match status" value="1"/>
</dbReference>
<organism evidence="8 9">
    <name type="scientific">Agrocybe pediades</name>
    <dbReference type="NCBI Taxonomy" id="84607"/>
    <lineage>
        <taxon>Eukaryota</taxon>
        <taxon>Fungi</taxon>
        <taxon>Dikarya</taxon>
        <taxon>Basidiomycota</taxon>
        <taxon>Agaricomycotina</taxon>
        <taxon>Agaricomycetes</taxon>
        <taxon>Agaricomycetidae</taxon>
        <taxon>Agaricales</taxon>
        <taxon>Agaricineae</taxon>
        <taxon>Strophariaceae</taxon>
        <taxon>Agrocybe</taxon>
    </lineage>
</organism>
<comment type="cofactor">
    <cofactor evidence="1">
        <name>FAD</name>
        <dbReference type="ChEBI" id="CHEBI:57692"/>
    </cofactor>
</comment>
<dbReference type="PANTHER" id="PTHR11552">
    <property type="entry name" value="GLUCOSE-METHANOL-CHOLINE GMC OXIDOREDUCTASE"/>
    <property type="match status" value="1"/>
</dbReference>
<dbReference type="Proteomes" id="UP000521872">
    <property type="component" value="Unassembled WGS sequence"/>
</dbReference>
<dbReference type="InterPro" id="IPR036188">
    <property type="entry name" value="FAD/NAD-bd_sf"/>
</dbReference>
<evidence type="ECO:0000259" key="7">
    <source>
        <dbReference type="Pfam" id="PF00732"/>
    </source>
</evidence>
<evidence type="ECO:0000256" key="6">
    <source>
        <dbReference type="SAM" id="SignalP"/>
    </source>
</evidence>
<proteinExistence type="inferred from homology"/>
<evidence type="ECO:0000256" key="4">
    <source>
        <dbReference type="ARBA" id="ARBA00022630"/>
    </source>
</evidence>
<keyword evidence="9" id="KW-1185">Reference proteome</keyword>
<feature type="signal peptide" evidence="6">
    <location>
        <begin position="1"/>
        <end position="21"/>
    </location>
</feature>
<evidence type="ECO:0000313" key="8">
    <source>
        <dbReference type="EMBL" id="KAF4610337.1"/>
    </source>
</evidence>
<dbReference type="EMBL" id="JAACJL010000059">
    <property type="protein sequence ID" value="KAF4610337.1"/>
    <property type="molecule type" value="Genomic_DNA"/>
</dbReference>
<feature type="domain" description="Glucose-methanol-choline oxidoreductase N-terminal" evidence="7">
    <location>
        <begin position="35"/>
        <end position="288"/>
    </location>
</feature>
<feature type="chain" id="PRO_5034197536" description="Glucose-methanol-choline oxidoreductase N-terminal domain-containing protein" evidence="6">
    <location>
        <begin position="22"/>
        <end position="299"/>
    </location>
</feature>
<dbReference type="InterPro" id="IPR012132">
    <property type="entry name" value="GMC_OxRdtase"/>
</dbReference>
<dbReference type="GO" id="GO:0050660">
    <property type="term" value="F:flavin adenine dinucleotide binding"/>
    <property type="evidence" value="ECO:0007669"/>
    <property type="project" value="InterPro"/>
</dbReference>
<evidence type="ECO:0000256" key="1">
    <source>
        <dbReference type="ARBA" id="ARBA00001974"/>
    </source>
</evidence>
<evidence type="ECO:0000313" key="9">
    <source>
        <dbReference type="Proteomes" id="UP000521872"/>
    </source>
</evidence>
<keyword evidence="6" id="KW-0732">Signal</keyword>
<name>A0A8H4QFY8_9AGAR</name>